<accession>A0A1N7JQ58</accession>
<feature type="transmembrane region" description="Helical" evidence="1">
    <location>
        <begin position="66"/>
        <end position="82"/>
    </location>
</feature>
<proteinExistence type="predicted"/>
<dbReference type="Pfam" id="PF06961">
    <property type="entry name" value="DUF1294"/>
    <property type="match status" value="1"/>
</dbReference>
<dbReference type="RefSeq" id="WP_076559423.1">
    <property type="nucleotide sequence ID" value="NZ_FTOC01000007.1"/>
</dbReference>
<sequence>MFWILAGVMSIVTWMVMGLDKWKAIRKKQRIAEKSLFSLAIAGGATGGVLGMIMFRHKTQKKSFKILFPFLMGVQMLLLLFLEGPVQ</sequence>
<dbReference type="InterPro" id="IPR010718">
    <property type="entry name" value="DUF1294"/>
</dbReference>
<gene>
    <name evidence="2" type="ORF">SAMN05421687_10768</name>
</gene>
<evidence type="ECO:0000313" key="2">
    <source>
        <dbReference type="EMBL" id="SIS51391.1"/>
    </source>
</evidence>
<evidence type="ECO:0000256" key="1">
    <source>
        <dbReference type="SAM" id="Phobius"/>
    </source>
</evidence>
<name>A0A1N7JQ58_9BACI</name>
<keyword evidence="1" id="KW-1133">Transmembrane helix</keyword>
<protein>
    <submittedName>
        <fullName evidence="2">Uncharacterized membrane protein YsdA, DUF1294 family</fullName>
    </submittedName>
</protein>
<keyword evidence="1" id="KW-0812">Transmembrane</keyword>
<organism evidence="2 3">
    <name type="scientific">Salimicrobium flavidum</name>
    <dbReference type="NCBI Taxonomy" id="570947"/>
    <lineage>
        <taxon>Bacteria</taxon>
        <taxon>Bacillati</taxon>
        <taxon>Bacillota</taxon>
        <taxon>Bacilli</taxon>
        <taxon>Bacillales</taxon>
        <taxon>Bacillaceae</taxon>
        <taxon>Salimicrobium</taxon>
    </lineage>
</organism>
<reference evidence="3" key="1">
    <citation type="submission" date="2017-01" db="EMBL/GenBank/DDBJ databases">
        <authorList>
            <person name="Varghese N."/>
            <person name="Submissions S."/>
        </authorList>
    </citation>
    <scope>NUCLEOTIDE SEQUENCE [LARGE SCALE GENOMIC DNA]</scope>
    <source>
        <strain evidence="3">DSM 23127</strain>
    </source>
</reference>
<keyword evidence="3" id="KW-1185">Reference proteome</keyword>
<keyword evidence="1" id="KW-0472">Membrane</keyword>
<evidence type="ECO:0000313" key="3">
    <source>
        <dbReference type="Proteomes" id="UP000187608"/>
    </source>
</evidence>
<dbReference type="STRING" id="570947.SAMN05421687_10768"/>
<dbReference type="OrthoDB" id="1698854at2"/>
<dbReference type="AlphaFoldDB" id="A0A1N7JQ58"/>
<dbReference type="Proteomes" id="UP000187608">
    <property type="component" value="Unassembled WGS sequence"/>
</dbReference>
<dbReference type="EMBL" id="FTOC01000007">
    <property type="protein sequence ID" value="SIS51391.1"/>
    <property type="molecule type" value="Genomic_DNA"/>
</dbReference>
<feature type="transmembrane region" description="Helical" evidence="1">
    <location>
        <begin position="34"/>
        <end position="54"/>
    </location>
</feature>